<name>A0AAV7IH07_COTGL</name>
<organism evidence="1 2">
    <name type="scientific">Cotesia glomerata</name>
    <name type="common">Lepidopteran parasitic wasp</name>
    <name type="synonym">Apanteles glomeratus</name>
    <dbReference type="NCBI Taxonomy" id="32391"/>
    <lineage>
        <taxon>Eukaryota</taxon>
        <taxon>Metazoa</taxon>
        <taxon>Ecdysozoa</taxon>
        <taxon>Arthropoda</taxon>
        <taxon>Hexapoda</taxon>
        <taxon>Insecta</taxon>
        <taxon>Pterygota</taxon>
        <taxon>Neoptera</taxon>
        <taxon>Endopterygota</taxon>
        <taxon>Hymenoptera</taxon>
        <taxon>Apocrita</taxon>
        <taxon>Ichneumonoidea</taxon>
        <taxon>Braconidae</taxon>
        <taxon>Microgastrinae</taxon>
        <taxon>Cotesia</taxon>
    </lineage>
</organism>
<protein>
    <recommendedName>
        <fullName evidence="3">Peptidase A2 domain-containing protein</fullName>
    </recommendedName>
</protein>
<dbReference type="AlphaFoldDB" id="A0AAV7IH07"/>
<accession>A0AAV7IH07</accession>
<proteinExistence type="predicted"/>
<gene>
    <name evidence="1" type="ORF">KQX54_000055</name>
</gene>
<dbReference type="Proteomes" id="UP000826195">
    <property type="component" value="Unassembled WGS sequence"/>
</dbReference>
<keyword evidence="2" id="KW-1185">Reference proteome</keyword>
<evidence type="ECO:0000313" key="1">
    <source>
        <dbReference type="EMBL" id="KAH0551175.1"/>
    </source>
</evidence>
<reference evidence="1 2" key="1">
    <citation type="journal article" date="2021" name="J. Hered.">
        <title>A chromosome-level genome assembly of the parasitoid wasp, Cotesia glomerata (Hymenoptera: Braconidae).</title>
        <authorList>
            <person name="Pinto B.J."/>
            <person name="Weis J.J."/>
            <person name="Gamble T."/>
            <person name="Ode P.J."/>
            <person name="Paul R."/>
            <person name="Zaspel J.M."/>
        </authorList>
    </citation>
    <scope>NUCLEOTIDE SEQUENCE [LARGE SCALE GENOMIC DNA]</scope>
    <source>
        <strain evidence="1">CgM1</strain>
    </source>
</reference>
<dbReference type="EMBL" id="JAHXZJ010001564">
    <property type="protein sequence ID" value="KAH0551175.1"/>
    <property type="molecule type" value="Genomic_DNA"/>
</dbReference>
<comment type="caution">
    <text evidence="1">The sequence shown here is derived from an EMBL/GenBank/DDBJ whole genome shotgun (WGS) entry which is preliminary data.</text>
</comment>
<evidence type="ECO:0008006" key="3">
    <source>
        <dbReference type="Google" id="ProtNLM"/>
    </source>
</evidence>
<evidence type="ECO:0000313" key="2">
    <source>
        <dbReference type="Proteomes" id="UP000826195"/>
    </source>
</evidence>
<sequence length="447" mass="50447">MPTGFHRSGQAVVDPHEGAHRIVATCLVSGPSRAVLVRPDIECRLLGKVVNRTQGHLEAGLDYSRLSPGSVGTQLGISTFGELLKSASVRDYDRPRRQMQPLCTPVTPNESVMPELALVNPIDLHNVPQNKTTRKCRWRLLTTFHHHQNHRNRRSSSVEDSSPLQQVVAFECFWQPRSCRARYRPRPTSTIYHPDPGLLRGACLLFDCGQPGHLPDSLSEPSSNRLLLDLWISRLHRQLGCPGCIRWQQGTELRRREMLPSGTAQSDQPLTSVEISRIEITELKRGCRCGCFWFSTGHLSTSKSKQLWPHGEPDFAGHEKPRIIRVHRDPCNFGLERPFPINAAMQMYAHQPNGYKKVLSAFALLDTGASEPCIKEADERNCVYGLVARVRPMNKKTDAVADGSVMAIHALVTWPLVINDEMRPVEVKVIQETELRYDTRHGRHCRL</sequence>